<dbReference type="Gene3D" id="1.20.1280.50">
    <property type="match status" value="1"/>
</dbReference>
<gene>
    <name evidence="2" type="ORF">Daesc_000103</name>
</gene>
<reference evidence="2 3" key="1">
    <citation type="journal article" date="2024" name="Front Chem Biol">
        <title>Unveiling the potential of Daldinia eschscholtzii MFLUCC 19-0629 through bioactivity and bioinformatics studies for enhanced sustainable agriculture production.</title>
        <authorList>
            <person name="Brooks S."/>
            <person name="Weaver J.A."/>
            <person name="Klomchit A."/>
            <person name="Alharthi S.A."/>
            <person name="Onlamun T."/>
            <person name="Nurani R."/>
            <person name="Vong T.K."/>
            <person name="Alberti F."/>
            <person name="Greco C."/>
        </authorList>
    </citation>
    <scope>NUCLEOTIDE SEQUENCE [LARGE SCALE GENOMIC DNA]</scope>
    <source>
        <strain evidence="2">MFLUCC 19-0629</strain>
    </source>
</reference>
<name>A0AAX6MXD2_9PEZI</name>
<dbReference type="InterPro" id="IPR001810">
    <property type="entry name" value="F-box_dom"/>
</dbReference>
<dbReference type="InterPro" id="IPR036047">
    <property type="entry name" value="F-box-like_dom_sf"/>
</dbReference>
<proteinExistence type="predicted"/>
<dbReference type="SMART" id="SM00256">
    <property type="entry name" value="FBOX"/>
    <property type="match status" value="1"/>
</dbReference>
<dbReference type="EMBL" id="JBANMG010000001">
    <property type="protein sequence ID" value="KAK6957320.1"/>
    <property type="molecule type" value="Genomic_DNA"/>
</dbReference>
<dbReference type="SUPFAM" id="SSF81383">
    <property type="entry name" value="F-box domain"/>
    <property type="match status" value="1"/>
</dbReference>
<evidence type="ECO:0000259" key="1">
    <source>
        <dbReference type="PROSITE" id="PS50181"/>
    </source>
</evidence>
<dbReference type="Proteomes" id="UP001369815">
    <property type="component" value="Unassembled WGS sequence"/>
</dbReference>
<evidence type="ECO:0000313" key="2">
    <source>
        <dbReference type="EMBL" id="KAK6957320.1"/>
    </source>
</evidence>
<dbReference type="CDD" id="cd09917">
    <property type="entry name" value="F-box_SF"/>
    <property type="match status" value="1"/>
</dbReference>
<dbReference type="Pfam" id="PF12937">
    <property type="entry name" value="F-box-like"/>
    <property type="match status" value="1"/>
</dbReference>
<comment type="caution">
    <text evidence="2">The sequence shown here is derived from an EMBL/GenBank/DDBJ whole genome shotgun (WGS) entry which is preliminary data.</text>
</comment>
<dbReference type="AlphaFoldDB" id="A0AAX6MXD2"/>
<evidence type="ECO:0000313" key="3">
    <source>
        <dbReference type="Proteomes" id="UP001369815"/>
    </source>
</evidence>
<feature type="domain" description="F-box" evidence="1">
    <location>
        <begin position="5"/>
        <end position="50"/>
    </location>
</feature>
<protein>
    <recommendedName>
        <fullName evidence="1">F-box domain-containing protein</fullName>
    </recommendedName>
</protein>
<dbReference type="PROSITE" id="PS50181">
    <property type="entry name" value="FBOX"/>
    <property type="match status" value="1"/>
</dbReference>
<accession>A0AAX6MXD2</accession>
<sequence>MAHSHLSIDSLPNEIIINVLSNFPTRSLLPLAAVCRRFYGLVGRVHYARLVETSRLRDHEVILESFHPSEKLSTPSLHCEFQGMHGLTEAGEVANLGELNDIYARFRPHLDSDKVAGQIVQMPSHEISLDSGELFSQLCTITNLVKVGPRRGFFSSFANITDNVIRVWRDWLSEAAKAAARTQQLADSSSDDRTILWTDSSKTVGIRFRVVEDESIPAPVLFGRDDEPSVSYSLEYQELLIRANWLLLSFESSETREETHTDACYRMKVVINLKLLAKDHSWSCYERDMKATFADQTVMRHNATKLLNMFRRCEGIILAQWTEPNPKWTPTNASCIG</sequence>
<organism evidence="2 3">
    <name type="scientific">Daldinia eschscholtzii</name>
    <dbReference type="NCBI Taxonomy" id="292717"/>
    <lineage>
        <taxon>Eukaryota</taxon>
        <taxon>Fungi</taxon>
        <taxon>Dikarya</taxon>
        <taxon>Ascomycota</taxon>
        <taxon>Pezizomycotina</taxon>
        <taxon>Sordariomycetes</taxon>
        <taxon>Xylariomycetidae</taxon>
        <taxon>Xylariales</taxon>
        <taxon>Hypoxylaceae</taxon>
        <taxon>Daldinia</taxon>
    </lineage>
</organism>
<keyword evidence="3" id="KW-1185">Reference proteome</keyword>